<reference evidence="1 2" key="1">
    <citation type="submission" date="2017-11" db="EMBL/GenBank/DDBJ databases">
        <title>De-novo sequencing of pomegranate (Punica granatum L.) genome.</title>
        <authorList>
            <person name="Akparov Z."/>
            <person name="Amiraslanov A."/>
            <person name="Hajiyeva S."/>
            <person name="Abbasov M."/>
            <person name="Kaur K."/>
            <person name="Hamwieh A."/>
            <person name="Solovyev V."/>
            <person name="Salamov A."/>
            <person name="Braich B."/>
            <person name="Kosarev P."/>
            <person name="Mahmoud A."/>
            <person name="Hajiyev E."/>
            <person name="Babayeva S."/>
            <person name="Izzatullayeva V."/>
            <person name="Mammadov A."/>
            <person name="Mammadov A."/>
            <person name="Sharifova S."/>
            <person name="Ojaghi J."/>
            <person name="Eynullazada K."/>
            <person name="Bayramov B."/>
            <person name="Abdulazimova A."/>
            <person name="Shahmuradov I."/>
        </authorList>
    </citation>
    <scope>NUCLEOTIDE SEQUENCE [LARGE SCALE GENOMIC DNA]</scope>
    <source>
        <strain evidence="2">cv. AG2017</strain>
        <tissue evidence="1">Leaf</tissue>
    </source>
</reference>
<dbReference type="EMBL" id="PGOL01002859">
    <property type="protein sequence ID" value="PKI44641.1"/>
    <property type="molecule type" value="Genomic_DNA"/>
</dbReference>
<name>A0A2I0IKW9_PUNGR</name>
<sequence length="69" mass="7514">MLNLGRQLGAPPVDEEPAVLYAMVGRTAFREETADLALESETFAQLLKDQGMFMEGMLKKAGGISSFHP</sequence>
<keyword evidence="2" id="KW-1185">Reference proteome</keyword>
<evidence type="ECO:0000313" key="1">
    <source>
        <dbReference type="EMBL" id="PKI44641.1"/>
    </source>
</evidence>
<organism evidence="1 2">
    <name type="scientific">Punica granatum</name>
    <name type="common">Pomegranate</name>
    <dbReference type="NCBI Taxonomy" id="22663"/>
    <lineage>
        <taxon>Eukaryota</taxon>
        <taxon>Viridiplantae</taxon>
        <taxon>Streptophyta</taxon>
        <taxon>Embryophyta</taxon>
        <taxon>Tracheophyta</taxon>
        <taxon>Spermatophyta</taxon>
        <taxon>Magnoliopsida</taxon>
        <taxon>eudicotyledons</taxon>
        <taxon>Gunneridae</taxon>
        <taxon>Pentapetalae</taxon>
        <taxon>rosids</taxon>
        <taxon>malvids</taxon>
        <taxon>Myrtales</taxon>
        <taxon>Lythraceae</taxon>
        <taxon>Punica</taxon>
    </lineage>
</organism>
<protein>
    <submittedName>
        <fullName evidence="1">Uncharacterized protein</fullName>
    </submittedName>
</protein>
<accession>A0A2I0IKW9</accession>
<evidence type="ECO:0000313" key="2">
    <source>
        <dbReference type="Proteomes" id="UP000233551"/>
    </source>
</evidence>
<proteinExistence type="predicted"/>
<dbReference type="AlphaFoldDB" id="A0A2I0IKW9"/>
<comment type="caution">
    <text evidence="1">The sequence shown here is derived from an EMBL/GenBank/DDBJ whole genome shotgun (WGS) entry which is preliminary data.</text>
</comment>
<dbReference type="Proteomes" id="UP000233551">
    <property type="component" value="Unassembled WGS sequence"/>
</dbReference>
<gene>
    <name evidence="1" type="ORF">CRG98_034996</name>
</gene>